<sequence length="120" mass="13602">MAEAPAQTYGTPGFATDNTPLFRDGSRGSRIVNMVVGILTFLVVAFTVIMSFVAPFGRKRVNAMNIYFAICIVLNCFPLAVLTVWYRRGNVEQRYRWLMLYIAFSVTLLCVCALLFFFHV</sequence>
<reference evidence="2" key="2">
    <citation type="submission" date="2025-09" db="UniProtKB">
        <authorList>
            <consortium name="Ensembl"/>
        </authorList>
    </citation>
    <scope>IDENTIFICATION</scope>
</reference>
<dbReference type="InterPro" id="IPR022564">
    <property type="entry name" value="DUF2678"/>
</dbReference>
<reference evidence="2" key="1">
    <citation type="submission" date="2025-08" db="UniProtKB">
        <authorList>
            <consortium name="Ensembl"/>
        </authorList>
    </citation>
    <scope>IDENTIFICATION</scope>
</reference>
<protein>
    <recommendedName>
        <fullName evidence="4">Transmembrane protein 243</fullName>
    </recommendedName>
</protein>
<proteinExistence type="predicted"/>
<organism evidence="2 3">
    <name type="scientific">Eptatretus burgeri</name>
    <name type="common">Inshore hagfish</name>
    <dbReference type="NCBI Taxonomy" id="7764"/>
    <lineage>
        <taxon>Eukaryota</taxon>
        <taxon>Metazoa</taxon>
        <taxon>Chordata</taxon>
        <taxon>Craniata</taxon>
        <taxon>Vertebrata</taxon>
        <taxon>Cyclostomata</taxon>
        <taxon>Myxini</taxon>
        <taxon>Myxiniformes</taxon>
        <taxon>Myxinidae</taxon>
        <taxon>Eptatretinae</taxon>
        <taxon>Eptatretus</taxon>
    </lineage>
</organism>
<keyword evidence="1" id="KW-0472">Membrane</keyword>
<keyword evidence="3" id="KW-1185">Reference proteome</keyword>
<evidence type="ECO:0008006" key="4">
    <source>
        <dbReference type="Google" id="ProtNLM"/>
    </source>
</evidence>
<name>A0A8C4QUG8_EPTBU</name>
<dbReference type="Pfam" id="PF10856">
    <property type="entry name" value="DUF2678"/>
    <property type="match status" value="1"/>
</dbReference>
<accession>A0A8C4QUG8</accession>
<evidence type="ECO:0000256" key="1">
    <source>
        <dbReference type="SAM" id="Phobius"/>
    </source>
</evidence>
<feature type="transmembrane region" description="Helical" evidence="1">
    <location>
        <begin position="98"/>
        <end position="118"/>
    </location>
</feature>
<evidence type="ECO:0000313" key="3">
    <source>
        <dbReference type="Proteomes" id="UP000694388"/>
    </source>
</evidence>
<dbReference type="Ensembl" id="ENSEBUT00000021314.1">
    <property type="protein sequence ID" value="ENSEBUP00000020738.1"/>
    <property type="gene ID" value="ENSEBUG00000012827.1"/>
</dbReference>
<keyword evidence="1" id="KW-1133">Transmembrane helix</keyword>
<dbReference type="OMA" id="HAMLIHW"/>
<evidence type="ECO:0000313" key="2">
    <source>
        <dbReference type="Ensembl" id="ENSEBUP00000020738.1"/>
    </source>
</evidence>
<keyword evidence="1" id="KW-0812">Transmembrane</keyword>
<dbReference type="PANTHER" id="PTHR28603">
    <property type="entry name" value="TRANSMEMBRANE PROTEIN 243"/>
    <property type="match status" value="1"/>
</dbReference>
<dbReference type="AlphaFoldDB" id="A0A8C4QUG8"/>
<dbReference type="PANTHER" id="PTHR28603:SF1">
    <property type="entry name" value="TRANSMEMBRANE PROTEIN 243"/>
    <property type="match status" value="1"/>
</dbReference>
<feature type="transmembrane region" description="Helical" evidence="1">
    <location>
        <begin position="31"/>
        <end position="54"/>
    </location>
</feature>
<feature type="transmembrane region" description="Helical" evidence="1">
    <location>
        <begin position="66"/>
        <end position="86"/>
    </location>
</feature>
<dbReference type="Proteomes" id="UP000694388">
    <property type="component" value="Unplaced"/>
</dbReference>